<evidence type="ECO:0000313" key="1">
    <source>
        <dbReference type="EMBL" id="KGT75778.1"/>
    </source>
</evidence>
<comment type="caution">
    <text evidence="1">The sequence shown here is derived from an EMBL/GenBank/DDBJ whole genome shotgun (WGS) entry which is preliminary data.</text>
</comment>
<dbReference type="RefSeq" id="WP_041958498.1">
    <property type="nucleotide sequence ID" value="NZ_JRPN01000024.1"/>
</dbReference>
<name>A0A0A3YQ09_BRAJP</name>
<accession>A0A0A3YQ09</accession>
<dbReference type="AlphaFoldDB" id="A0A0A3YQ09"/>
<proteinExistence type="predicted"/>
<organism evidence="1 2">
    <name type="scientific">Bradyrhizobium japonicum</name>
    <dbReference type="NCBI Taxonomy" id="375"/>
    <lineage>
        <taxon>Bacteria</taxon>
        <taxon>Pseudomonadati</taxon>
        <taxon>Pseudomonadota</taxon>
        <taxon>Alphaproteobacteria</taxon>
        <taxon>Hyphomicrobiales</taxon>
        <taxon>Nitrobacteraceae</taxon>
        <taxon>Bradyrhizobium</taxon>
    </lineage>
</organism>
<dbReference type="Proteomes" id="UP000030377">
    <property type="component" value="Unassembled WGS sequence"/>
</dbReference>
<protein>
    <submittedName>
        <fullName evidence="1">Uncharacterized protein</fullName>
    </submittedName>
</protein>
<sequence>MTSIRRRVFGYLDAARDRGAFLVSGIFCGLDADDIADEIARDWDAGDRDGKLLWRPGESKPEASDIAPHVEAWWIGAAE</sequence>
<gene>
    <name evidence="1" type="ORF">MA20_31765</name>
</gene>
<reference evidence="1 2" key="1">
    <citation type="submission" date="2014-09" db="EMBL/GenBank/DDBJ databases">
        <title>Draft genome of Bradyrhizobium japonicum Is-34.</title>
        <authorList>
            <person name="Tsurumaru H."/>
            <person name="Yamakawa T."/>
            <person name="Hashimoto S."/>
            <person name="Okizaki K."/>
            <person name="Kanesaki Y."/>
            <person name="Yoshikawa H."/>
            <person name="Yajima S."/>
        </authorList>
    </citation>
    <scope>NUCLEOTIDE SEQUENCE [LARGE SCALE GENOMIC DNA]</scope>
    <source>
        <strain evidence="1 2">Is-34</strain>
    </source>
</reference>
<dbReference type="EMBL" id="JRPN01000024">
    <property type="protein sequence ID" value="KGT75778.1"/>
    <property type="molecule type" value="Genomic_DNA"/>
</dbReference>
<evidence type="ECO:0000313" key="2">
    <source>
        <dbReference type="Proteomes" id="UP000030377"/>
    </source>
</evidence>